<evidence type="ECO:0000256" key="1">
    <source>
        <dbReference type="SAM" id="MobiDB-lite"/>
    </source>
</evidence>
<keyword evidence="3" id="KW-1185">Reference proteome</keyword>
<dbReference type="Proteomes" id="UP001205105">
    <property type="component" value="Unassembled WGS sequence"/>
</dbReference>
<name>A0AAD5DQ39_9CHLO</name>
<dbReference type="EMBL" id="JADXDR010000082">
    <property type="protein sequence ID" value="KAI7840369.1"/>
    <property type="molecule type" value="Genomic_DNA"/>
</dbReference>
<dbReference type="AlphaFoldDB" id="A0AAD5DQ39"/>
<comment type="caution">
    <text evidence="2">The sequence shown here is derived from an EMBL/GenBank/DDBJ whole genome shotgun (WGS) entry which is preliminary data.</text>
</comment>
<protein>
    <submittedName>
        <fullName evidence="2">Uncharacterized protein</fullName>
    </submittedName>
</protein>
<evidence type="ECO:0000313" key="3">
    <source>
        <dbReference type="Proteomes" id="UP001205105"/>
    </source>
</evidence>
<sequence length="505" mass="52529">METSEEEVEPAEPPSPPGDEETRQGLLKVVESMQRRVDAGHLQLLRQRALLQQKQALVERGEAVLAQHCRASWQQPSPTAQLLEQLGAQRQGEEEAPEAALPRQLRQLGAEDTTVHSLEAGCSGGQWWLRASVSLPPSLVQQLAAGGCHASLLAASPQCGLVCRQQHCTLGGSSSNGSNGDGLACAPAAAAQQQQQQQVELSALLDVEQAQQAQQAQGEPFADVFLLLEQAGGVDSSAAALLEGPAAAPPVPLGRVALSWREWLQSHSADAAARPLPVPPPPAQQHSRVLAVSAEQLDLQCLHSIVQQQLGLVPAAPASAAHEAAAAAAGAAAGGVDGAAQLSLYVLPGPIPYQQQQQHSAGSPAPKAAASVGITLHSSRFAEVRLQAGSEQLLEVLQQQMAAGLRQAAAAAGAPADDPRLRPSLLSPQHAQRQAAAADCLVRELDASIEWVEALLKEKLALSSQAQRHKVPPDPAAVRQAQATALAALAATDGALIRMLTESGS</sequence>
<accession>A0AAD5DQ39</accession>
<evidence type="ECO:0000313" key="2">
    <source>
        <dbReference type="EMBL" id="KAI7840369.1"/>
    </source>
</evidence>
<feature type="compositionally biased region" description="Acidic residues" evidence="1">
    <location>
        <begin position="1"/>
        <end position="10"/>
    </location>
</feature>
<gene>
    <name evidence="2" type="ORF">COHA_005913</name>
</gene>
<feature type="region of interest" description="Disordered" evidence="1">
    <location>
        <begin position="1"/>
        <end position="24"/>
    </location>
</feature>
<proteinExistence type="predicted"/>
<reference evidence="2" key="1">
    <citation type="submission" date="2020-11" db="EMBL/GenBank/DDBJ databases">
        <title>Chlorella ohadii genome sequencing and assembly.</title>
        <authorList>
            <person name="Murik O."/>
            <person name="Treves H."/>
            <person name="Kedem I."/>
            <person name="Shotland Y."/>
            <person name="Kaplan A."/>
        </authorList>
    </citation>
    <scope>NUCLEOTIDE SEQUENCE</scope>
    <source>
        <strain evidence="2">1</strain>
    </source>
</reference>
<organism evidence="2 3">
    <name type="scientific">Chlorella ohadii</name>
    <dbReference type="NCBI Taxonomy" id="2649997"/>
    <lineage>
        <taxon>Eukaryota</taxon>
        <taxon>Viridiplantae</taxon>
        <taxon>Chlorophyta</taxon>
        <taxon>core chlorophytes</taxon>
        <taxon>Trebouxiophyceae</taxon>
        <taxon>Chlorellales</taxon>
        <taxon>Chlorellaceae</taxon>
        <taxon>Chlorella clade</taxon>
        <taxon>Chlorella</taxon>
    </lineage>
</organism>